<dbReference type="SUPFAM" id="SSF53448">
    <property type="entry name" value="Nucleotide-diphospho-sugar transferases"/>
    <property type="match status" value="1"/>
</dbReference>
<proteinExistence type="predicted"/>
<dbReference type="Pfam" id="PF00535">
    <property type="entry name" value="Glycos_transf_2"/>
    <property type="match status" value="1"/>
</dbReference>
<protein>
    <submittedName>
        <fullName evidence="2">Glycosyltransferase</fullName>
    </submittedName>
</protein>
<sequence>MSIVIACYNTPPAMLREAVSSAVSQTYSPVEVIVVDDGSTDPTTREALDLLAGVHLIRQDNRGVASARNHGMSQAAGDLLLPLDADDVLEPGYLAATVPVLRGDPGLAIVSTRATYFGERTGPVDLPDPSLPWMVAENSIHNTSLFRRADFDRLGGYDEDLRGFEDHEWWLRLLLDGGRARVLDDELFRYRIQTSSRNASVSSSADALRELREAIVRNNPLHAAALMSMAFESLDVALWRMHEAEARVAHLEHHLGPVVKAFDRSPRLRAGIDRVRRWKNRRH</sequence>
<dbReference type="AlphaFoldDB" id="A0A4Q2RTG2"/>
<dbReference type="InterPro" id="IPR029044">
    <property type="entry name" value="Nucleotide-diphossugar_trans"/>
</dbReference>
<evidence type="ECO:0000313" key="3">
    <source>
        <dbReference type="Proteomes" id="UP000291838"/>
    </source>
</evidence>
<name>A0A4Q2RTG2_9ACTN</name>
<dbReference type="RefSeq" id="WP_129473976.1">
    <property type="nucleotide sequence ID" value="NZ_SDWS01000002.1"/>
</dbReference>
<feature type="domain" description="Glycosyltransferase 2-like" evidence="1">
    <location>
        <begin position="2"/>
        <end position="122"/>
    </location>
</feature>
<dbReference type="Proteomes" id="UP000291838">
    <property type="component" value="Unassembled WGS sequence"/>
</dbReference>
<dbReference type="OrthoDB" id="9803627at2"/>
<keyword evidence="3" id="KW-1185">Reference proteome</keyword>
<dbReference type="PANTHER" id="PTHR43685">
    <property type="entry name" value="GLYCOSYLTRANSFERASE"/>
    <property type="match status" value="1"/>
</dbReference>
<dbReference type="InterPro" id="IPR050834">
    <property type="entry name" value="Glycosyltransf_2"/>
</dbReference>
<evidence type="ECO:0000259" key="1">
    <source>
        <dbReference type="Pfam" id="PF00535"/>
    </source>
</evidence>
<evidence type="ECO:0000313" key="2">
    <source>
        <dbReference type="EMBL" id="RYB92371.1"/>
    </source>
</evidence>
<keyword evidence="2" id="KW-0808">Transferase</keyword>
<dbReference type="GO" id="GO:0016740">
    <property type="term" value="F:transferase activity"/>
    <property type="evidence" value="ECO:0007669"/>
    <property type="project" value="UniProtKB-KW"/>
</dbReference>
<dbReference type="Gene3D" id="3.90.550.10">
    <property type="entry name" value="Spore Coat Polysaccharide Biosynthesis Protein SpsA, Chain A"/>
    <property type="match status" value="1"/>
</dbReference>
<comment type="caution">
    <text evidence="2">The sequence shown here is derived from an EMBL/GenBank/DDBJ whole genome shotgun (WGS) entry which is preliminary data.</text>
</comment>
<dbReference type="EMBL" id="SDWS01000002">
    <property type="protein sequence ID" value="RYB92371.1"/>
    <property type="molecule type" value="Genomic_DNA"/>
</dbReference>
<dbReference type="InterPro" id="IPR001173">
    <property type="entry name" value="Glyco_trans_2-like"/>
</dbReference>
<reference evidence="2 3" key="1">
    <citation type="submission" date="2019-01" db="EMBL/GenBank/DDBJ databases">
        <title>Novel species of Nocardioides.</title>
        <authorList>
            <person name="Liu Q."/>
            <person name="Xin Y.-H."/>
        </authorList>
    </citation>
    <scope>NUCLEOTIDE SEQUENCE [LARGE SCALE GENOMIC DNA]</scope>
    <source>
        <strain evidence="2 3">HLT3-15</strain>
    </source>
</reference>
<accession>A0A4Q2RTG2</accession>
<organism evidence="2 3">
    <name type="scientific">Nocardioides glacieisoli</name>
    <dbReference type="NCBI Taxonomy" id="1168730"/>
    <lineage>
        <taxon>Bacteria</taxon>
        <taxon>Bacillati</taxon>
        <taxon>Actinomycetota</taxon>
        <taxon>Actinomycetes</taxon>
        <taxon>Propionibacteriales</taxon>
        <taxon>Nocardioidaceae</taxon>
        <taxon>Nocardioides</taxon>
    </lineage>
</organism>
<gene>
    <name evidence="2" type="ORF">EUA06_05285</name>
</gene>
<dbReference type="GO" id="GO:0044010">
    <property type="term" value="P:single-species biofilm formation"/>
    <property type="evidence" value="ECO:0007669"/>
    <property type="project" value="TreeGrafter"/>
</dbReference>
<dbReference type="PANTHER" id="PTHR43685:SF2">
    <property type="entry name" value="GLYCOSYLTRANSFERASE 2-LIKE DOMAIN-CONTAINING PROTEIN"/>
    <property type="match status" value="1"/>
</dbReference>